<evidence type="ECO:0000256" key="2">
    <source>
        <dbReference type="ARBA" id="ARBA00022679"/>
    </source>
</evidence>
<dbReference type="PANTHER" id="PTHR10534">
    <property type="entry name" value="PYRIDOXAL KINASE"/>
    <property type="match status" value="1"/>
</dbReference>
<dbReference type="InterPro" id="IPR029056">
    <property type="entry name" value="Ribokinase-like"/>
</dbReference>
<sequence>MAKSVKPFLIGEDLSAVGRISLACAIPIFSACNIPQALAPTSLLSAQTEGFGTPVNYPMTQWLKATFAHWQSEQIQLSGALIGYLGNTELVDLFATYLATQNMTTVVMDPVMGDSGALYPAITADNVQAIRHLIQQATVITPNLTEAQLLTGAPLQSVVSEAQVGELFEKLATLTQADVVITGVPQKHGQIATYLSQDQKIEKYIQKKLSGHFFGAGDTFAAVLSCALYHNMALPQAVTTANELTWIALEQTQASDRERRYGLQLSELLRNLQQKITYKI</sequence>
<dbReference type="GO" id="GO:0008478">
    <property type="term" value="F:pyridoxal kinase activity"/>
    <property type="evidence" value="ECO:0007669"/>
    <property type="project" value="UniProtKB-EC"/>
</dbReference>
<feature type="domain" description="Pyridoxamine kinase/Phosphomethylpyrimidine kinase" evidence="6">
    <location>
        <begin position="38"/>
        <end position="252"/>
    </location>
</feature>
<reference evidence="7 8" key="1">
    <citation type="journal article" date="2015" name="Genome Announc.">
        <title>Expanding the biotechnology potential of lactobacilli through comparative genomics of 213 strains and associated genera.</title>
        <authorList>
            <person name="Sun Z."/>
            <person name="Harris H.M."/>
            <person name="McCann A."/>
            <person name="Guo C."/>
            <person name="Argimon S."/>
            <person name="Zhang W."/>
            <person name="Yang X."/>
            <person name="Jeffery I.B."/>
            <person name="Cooney J.C."/>
            <person name="Kagawa T.F."/>
            <person name="Liu W."/>
            <person name="Song Y."/>
            <person name="Salvetti E."/>
            <person name="Wrobel A."/>
            <person name="Rasinkangas P."/>
            <person name="Parkhill J."/>
            <person name="Rea M.C."/>
            <person name="O'Sullivan O."/>
            <person name="Ritari J."/>
            <person name="Douillard F.P."/>
            <person name="Paul Ross R."/>
            <person name="Yang R."/>
            <person name="Briner A.E."/>
            <person name="Felis G.E."/>
            <person name="de Vos W.M."/>
            <person name="Barrangou R."/>
            <person name="Klaenhammer T.R."/>
            <person name="Caufield P.W."/>
            <person name="Cui Y."/>
            <person name="Zhang H."/>
            <person name="O'Toole P.W."/>
        </authorList>
    </citation>
    <scope>NUCLEOTIDE SEQUENCE [LARGE SCALE GENOMIC DNA]</scope>
    <source>
        <strain evidence="7 8">DSM 18527</strain>
    </source>
</reference>
<dbReference type="AlphaFoldDB" id="A0A0R1XTE1"/>
<dbReference type="Gene3D" id="3.40.1190.20">
    <property type="match status" value="1"/>
</dbReference>
<evidence type="ECO:0000313" key="8">
    <source>
        <dbReference type="Proteomes" id="UP000051236"/>
    </source>
</evidence>
<proteinExistence type="predicted"/>
<dbReference type="SUPFAM" id="SSF53613">
    <property type="entry name" value="Ribokinase-like"/>
    <property type="match status" value="1"/>
</dbReference>
<dbReference type="EC" id="2.7.1.35" evidence="1"/>
<dbReference type="NCBIfam" id="NF005491">
    <property type="entry name" value="PRK07105.1"/>
    <property type="match status" value="1"/>
</dbReference>
<dbReference type="STRING" id="1423734.FC83_GL001505"/>
<dbReference type="InterPro" id="IPR013749">
    <property type="entry name" value="PM/HMP-P_kinase-1"/>
</dbReference>
<keyword evidence="2" id="KW-0808">Transferase</keyword>
<keyword evidence="8" id="KW-1185">Reference proteome</keyword>
<evidence type="ECO:0000256" key="1">
    <source>
        <dbReference type="ARBA" id="ARBA00012104"/>
    </source>
</evidence>
<evidence type="ECO:0000256" key="4">
    <source>
        <dbReference type="ARBA" id="ARBA00022777"/>
    </source>
</evidence>
<gene>
    <name evidence="7" type="ORF">FC83_GL001505</name>
</gene>
<evidence type="ECO:0000313" key="7">
    <source>
        <dbReference type="EMBL" id="KRM30374.1"/>
    </source>
</evidence>
<name>A0A0R1XTE1_9LACO</name>
<dbReference type="InterPro" id="IPR004625">
    <property type="entry name" value="PyrdxlKinase"/>
</dbReference>
<dbReference type="RefSeq" id="WP_057002964.1">
    <property type="nucleotide sequence ID" value="NZ_AZGA01000088.1"/>
</dbReference>
<evidence type="ECO:0000259" key="6">
    <source>
        <dbReference type="Pfam" id="PF08543"/>
    </source>
</evidence>
<keyword evidence="3" id="KW-0547">Nucleotide-binding</keyword>
<dbReference type="PANTHER" id="PTHR10534:SF2">
    <property type="entry name" value="PYRIDOXAL KINASE"/>
    <property type="match status" value="1"/>
</dbReference>
<dbReference type="eggNOG" id="COG2240">
    <property type="taxonomic scope" value="Bacteria"/>
</dbReference>
<keyword evidence="4 7" id="KW-0418">Kinase</keyword>
<evidence type="ECO:0000256" key="3">
    <source>
        <dbReference type="ARBA" id="ARBA00022741"/>
    </source>
</evidence>
<dbReference type="PATRIC" id="fig|1423734.3.peg.1523"/>
<comment type="caution">
    <text evidence="7">The sequence shown here is derived from an EMBL/GenBank/DDBJ whole genome shotgun (WGS) entry which is preliminary data.</text>
</comment>
<dbReference type="EMBL" id="AZGA01000088">
    <property type="protein sequence ID" value="KRM30374.1"/>
    <property type="molecule type" value="Genomic_DNA"/>
</dbReference>
<dbReference type="PROSITE" id="PS51257">
    <property type="entry name" value="PROKAR_LIPOPROTEIN"/>
    <property type="match status" value="1"/>
</dbReference>
<dbReference type="GO" id="GO:0005829">
    <property type="term" value="C:cytosol"/>
    <property type="evidence" value="ECO:0007669"/>
    <property type="project" value="TreeGrafter"/>
</dbReference>
<dbReference type="GO" id="GO:0009443">
    <property type="term" value="P:pyridoxal 5'-phosphate salvage"/>
    <property type="evidence" value="ECO:0007669"/>
    <property type="project" value="InterPro"/>
</dbReference>
<accession>A0A0R1XTE1</accession>
<keyword evidence="5" id="KW-0067">ATP-binding</keyword>
<organism evidence="7 8">
    <name type="scientific">Agrilactobacillus composti DSM 18527 = JCM 14202</name>
    <dbReference type="NCBI Taxonomy" id="1423734"/>
    <lineage>
        <taxon>Bacteria</taxon>
        <taxon>Bacillati</taxon>
        <taxon>Bacillota</taxon>
        <taxon>Bacilli</taxon>
        <taxon>Lactobacillales</taxon>
        <taxon>Lactobacillaceae</taxon>
        <taxon>Agrilactobacillus</taxon>
    </lineage>
</organism>
<evidence type="ECO:0000256" key="5">
    <source>
        <dbReference type="ARBA" id="ARBA00022840"/>
    </source>
</evidence>
<dbReference type="Pfam" id="PF08543">
    <property type="entry name" value="Phos_pyr_kin"/>
    <property type="match status" value="1"/>
</dbReference>
<protein>
    <recommendedName>
        <fullName evidence="1">pyridoxal kinase</fullName>
        <ecNumber evidence="1">2.7.1.35</ecNumber>
    </recommendedName>
</protein>
<dbReference type="Proteomes" id="UP000051236">
    <property type="component" value="Unassembled WGS sequence"/>
</dbReference>
<dbReference type="GO" id="GO:0005524">
    <property type="term" value="F:ATP binding"/>
    <property type="evidence" value="ECO:0007669"/>
    <property type="project" value="UniProtKB-KW"/>
</dbReference>